<dbReference type="InterPro" id="IPR051863">
    <property type="entry name" value="HIPP"/>
</dbReference>
<evidence type="ECO:0000259" key="8">
    <source>
        <dbReference type="PROSITE" id="PS50846"/>
    </source>
</evidence>
<proteinExistence type="inferred from homology"/>
<dbReference type="eggNOG" id="KOG1603">
    <property type="taxonomic scope" value="Eukaryota"/>
</dbReference>
<keyword evidence="3" id="KW-0479">Metal-binding</keyword>
<name>M1BPL2_SOLTU</name>
<evidence type="ECO:0000256" key="4">
    <source>
        <dbReference type="ARBA" id="ARBA00023288"/>
    </source>
</evidence>
<dbReference type="HOGENOM" id="CLU_092610_3_0_1"/>
<dbReference type="OMA" id="CEAHCYP"/>
<keyword evidence="10" id="KW-1185">Reference proteome</keyword>
<evidence type="ECO:0000256" key="3">
    <source>
        <dbReference type="ARBA" id="ARBA00022723"/>
    </source>
</evidence>
<evidence type="ECO:0000256" key="1">
    <source>
        <dbReference type="ARBA" id="ARBA00004170"/>
    </source>
</evidence>
<dbReference type="PaxDb" id="4113-PGSC0003DMT400049946"/>
<dbReference type="AlphaFoldDB" id="M1BPL2"/>
<dbReference type="Proteomes" id="UP000011115">
    <property type="component" value="Unassembled WGS sequence"/>
</dbReference>
<evidence type="ECO:0000313" key="10">
    <source>
        <dbReference type="Proteomes" id="UP000011115"/>
    </source>
</evidence>
<evidence type="ECO:0000256" key="5">
    <source>
        <dbReference type="ARBA" id="ARBA00023289"/>
    </source>
</evidence>
<comment type="subcellular location">
    <subcellularLocation>
        <location evidence="1">Membrane</location>
        <topology evidence="1">Peripheral membrane protein</topology>
    </subcellularLocation>
</comment>
<feature type="domain" description="HMA" evidence="8">
    <location>
        <begin position="2"/>
        <end position="69"/>
    </location>
</feature>
<evidence type="ECO:0000256" key="2">
    <source>
        <dbReference type="ARBA" id="ARBA00022481"/>
    </source>
</evidence>
<comment type="similarity">
    <text evidence="6">Belongs to the HIPP family.</text>
</comment>
<feature type="compositionally biased region" description="Low complexity" evidence="7">
    <location>
        <begin position="170"/>
        <end position="195"/>
    </location>
</feature>
<evidence type="ECO:0000313" key="9">
    <source>
        <dbReference type="EnsemblPlants" id="PGSC0003DMT400049946"/>
    </source>
</evidence>
<keyword evidence="5" id="KW-0636">Prenylation</keyword>
<dbReference type="PANTHER" id="PTHR45811:SF36">
    <property type="entry name" value="POLLEN-SPECIFIC LEUCINE-RICH REPEAT EXTENSIN-LIKE PROTEIN 1"/>
    <property type="match status" value="1"/>
</dbReference>
<gene>
    <name evidence="9" type="primary">LOC102598091</name>
</gene>
<dbReference type="PANTHER" id="PTHR45811">
    <property type="entry name" value="COPPER TRANSPORT PROTEIN FAMILY-RELATED"/>
    <property type="match status" value="1"/>
</dbReference>
<dbReference type="Gramene" id="PGSC0003DMT400049946">
    <property type="protein sequence ID" value="PGSC0003DMT400049946"/>
    <property type="gene ID" value="PGSC0003DMG400019410"/>
</dbReference>
<dbReference type="Gene3D" id="3.30.70.100">
    <property type="match status" value="1"/>
</dbReference>
<reference evidence="9" key="2">
    <citation type="submission" date="2015-06" db="UniProtKB">
        <authorList>
            <consortium name="EnsemblPlants"/>
        </authorList>
    </citation>
    <scope>IDENTIFICATION</scope>
    <source>
        <strain evidence="9">DM1-3 516 R44</strain>
    </source>
</reference>
<dbReference type="PROSITE" id="PS50846">
    <property type="entry name" value="HMA_2"/>
    <property type="match status" value="1"/>
</dbReference>
<dbReference type="SMR" id="M1BPL2"/>
<dbReference type="InterPro" id="IPR006121">
    <property type="entry name" value="HMA_dom"/>
</dbReference>
<dbReference type="EnsemblPlants" id="PGSC0003DMT400049946">
    <property type="protein sequence ID" value="PGSC0003DMT400049946"/>
    <property type="gene ID" value="PGSC0003DMG400019410"/>
</dbReference>
<dbReference type="Pfam" id="PF00403">
    <property type="entry name" value="HMA"/>
    <property type="match status" value="1"/>
</dbReference>
<reference evidence="10" key="1">
    <citation type="journal article" date="2011" name="Nature">
        <title>Genome sequence and analysis of the tuber crop potato.</title>
        <authorList>
            <consortium name="The Potato Genome Sequencing Consortium"/>
        </authorList>
    </citation>
    <scope>NUCLEOTIDE SEQUENCE [LARGE SCALE GENOMIC DNA]</scope>
    <source>
        <strain evidence="10">cv. DM1-3 516 R44</strain>
    </source>
</reference>
<dbReference type="KEGG" id="sot:102598091"/>
<evidence type="ECO:0000256" key="6">
    <source>
        <dbReference type="ARBA" id="ARBA00024045"/>
    </source>
</evidence>
<keyword evidence="4" id="KW-0449">Lipoprotein</keyword>
<protein>
    <submittedName>
        <fullName evidence="9">Heavy metal-associated domain containing protein</fullName>
    </submittedName>
</protein>
<feature type="region of interest" description="Disordered" evidence="7">
    <location>
        <begin position="74"/>
        <end position="195"/>
    </location>
</feature>
<evidence type="ECO:0000256" key="7">
    <source>
        <dbReference type="SAM" id="MobiDB-lite"/>
    </source>
</evidence>
<feature type="compositionally biased region" description="Basic and acidic residues" evidence="7">
    <location>
        <begin position="159"/>
        <end position="168"/>
    </location>
</feature>
<sequence>MKKLILIKLDLQDAREKRKALKTVSALSGIDEISMDIKGKKLTVIGTVDPVSVVSRLRKFWWTEILIVGPAKAPVQEKKEEPKKEETKKEEPPKEEPRKEEPPKEETKKEEPPKEGAKKVEPPKEETKKEEPKKEEEEDDDDDDDDDYDYDDDDEEEIEGPKKEEMKKAQLQPQPQPQLRHPQPQSLPYPQAAYRPYYPPPMHTYYQVHHSIEENPNACTIC</sequence>
<dbReference type="GO" id="GO:0009626">
    <property type="term" value="P:plant-type hypersensitive response"/>
    <property type="evidence" value="ECO:0007669"/>
    <property type="project" value="UniProtKB-KW"/>
</dbReference>
<dbReference type="GO" id="GO:0016020">
    <property type="term" value="C:membrane"/>
    <property type="evidence" value="ECO:0007669"/>
    <property type="project" value="UniProtKB-SubCell"/>
</dbReference>
<dbReference type="OrthoDB" id="1923658at2759"/>
<keyword evidence="2" id="KW-0488">Methylation</keyword>
<dbReference type="InParanoid" id="M1BPL2"/>
<accession>M1BPL2</accession>
<dbReference type="GO" id="GO:0046872">
    <property type="term" value="F:metal ion binding"/>
    <property type="evidence" value="ECO:0007669"/>
    <property type="project" value="UniProtKB-KW"/>
</dbReference>
<organism evidence="9 10">
    <name type="scientific">Solanum tuberosum</name>
    <name type="common">Potato</name>
    <dbReference type="NCBI Taxonomy" id="4113"/>
    <lineage>
        <taxon>Eukaryota</taxon>
        <taxon>Viridiplantae</taxon>
        <taxon>Streptophyta</taxon>
        <taxon>Embryophyta</taxon>
        <taxon>Tracheophyta</taxon>
        <taxon>Spermatophyta</taxon>
        <taxon>Magnoliopsida</taxon>
        <taxon>eudicotyledons</taxon>
        <taxon>Gunneridae</taxon>
        <taxon>Pentapetalae</taxon>
        <taxon>asterids</taxon>
        <taxon>lamiids</taxon>
        <taxon>Solanales</taxon>
        <taxon>Solanaceae</taxon>
        <taxon>Solanoideae</taxon>
        <taxon>Solaneae</taxon>
        <taxon>Solanum</taxon>
    </lineage>
</organism>
<dbReference type="FunCoup" id="M1BPL2">
    <property type="interactions" value="694"/>
</dbReference>
<dbReference type="RefSeq" id="XP_006358656.1">
    <property type="nucleotide sequence ID" value="XM_006358594.2"/>
</dbReference>
<dbReference type="GeneID" id="102598091"/>
<feature type="compositionally biased region" description="Acidic residues" evidence="7">
    <location>
        <begin position="136"/>
        <end position="158"/>
    </location>
</feature>
<dbReference type="ExpressionAtlas" id="M1BPL2">
    <property type="expression patterns" value="baseline"/>
</dbReference>
<feature type="compositionally biased region" description="Basic and acidic residues" evidence="7">
    <location>
        <begin position="75"/>
        <end position="135"/>
    </location>
</feature>